<keyword evidence="1" id="KW-0732">Signal</keyword>
<sequence length="250" mass="28186">MKQFRFNKRQQLQLLLTLLLLALPSITTALRAQVTIGSGKSPVTGSLLDLKEYDLTDPDSDNGTTATKGFNLPRVRLVDLDKLFPMFDNLKDPNTYNNGGTDYPKTVEDNKHIGLMVYNLTEDSNKGFTEGLYYWNGVKWVIPTGRDPESRFFYMPSFILDTSDPHNSNKTIDLYDAYQKQFTAIPANRRNPLSKPNIPVYDADKLDYYITGLDDSVLNIISITDTGILTYQTKASATGITYINVVFVVK</sequence>
<protein>
    <submittedName>
        <fullName evidence="2">Uncharacterized protein</fullName>
    </submittedName>
</protein>
<reference evidence="2" key="1">
    <citation type="submission" date="2016-04" db="EMBL/GenBank/DDBJ databases">
        <authorList>
            <person name="Evans L.H."/>
            <person name="Alamgir A."/>
            <person name="Owens N."/>
            <person name="Weber N.D."/>
            <person name="Virtaneva K."/>
            <person name="Barbian K."/>
            <person name="Babar A."/>
            <person name="Rosenke K."/>
        </authorList>
    </citation>
    <scope>NUCLEOTIDE SEQUENCE</scope>
    <source>
        <strain evidence="2">86-1</strain>
    </source>
</reference>
<proteinExistence type="predicted"/>
<feature type="chain" id="PRO_5012352126" evidence="1">
    <location>
        <begin position="30"/>
        <end position="250"/>
    </location>
</feature>
<dbReference type="RefSeq" id="WP_296944431.1">
    <property type="nucleotide sequence ID" value="NZ_LT599032.1"/>
</dbReference>
<name>A0A212K5P7_9BACT</name>
<feature type="signal peptide" evidence="1">
    <location>
        <begin position="1"/>
        <end position="29"/>
    </location>
</feature>
<accession>A0A212K5P7</accession>
<dbReference type="EMBL" id="FLUM01000003">
    <property type="protein sequence ID" value="SBW06962.1"/>
    <property type="molecule type" value="Genomic_DNA"/>
</dbReference>
<evidence type="ECO:0000256" key="1">
    <source>
        <dbReference type="SAM" id="SignalP"/>
    </source>
</evidence>
<dbReference type="AlphaFoldDB" id="A0A212K5P7"/>
<evidence type="ECO:0000313" key="2">
    <source>
        <dbReference type="EMBL" id="SBW06962.1"/>
    </source>
</evidence>
<organism evidence="2">
    <name type="scientific">uncultured Dysgonomonas sp</name>
    <dbReference type="NCBI Taxonomy" id="206096"/>
    <lineage>
        <taxon>Bacteria</taxon>
        <taxon>Pseudomonadati</taxon>
        <taxon>Bacteroidota</taxon>
        <taxon>Bacteroidia</taxon>
        <taxon>Bacteroidales</taxon>
        <taxon>Dysgonomonadaceae</taxon>
        <taxon>Dysgonomonas</taxon>
        <taxon>environmental samples</taxon>
    </lineage>
</organism>
<gene>
    <name evidence="2" type="ORF">KL86DYS1_31531</name>
</gene>